<dbReference type="GO" id="GO:0001561">
    <property type="term" value="P:fatty acid alpha-oxidation"/>
    <property type="evidence" value="ECO:0007669"/>
    <property type="project" value="InterPro"/>
</dbReference>
<comment type="similarity">
    <text evidence="1">Belongs to the PhyH family.</text>
</comment>
<dbReference type="InterPro" id="IPR008775">
    <property type="entry name" value="Phytyl_CoA_dOase-like"/>
</dbReference>
<gene>
    <name evidence="5" type="primary">PHYH</name>
    <name evidence="5" type="ORF">BLAG_LOCUS19644</name>
</gene>
<dbReference type="OrthoDB" id="2328924at2759"/>
<sequence>MFQGGVNFLYHGILDFDEKSPRVHLEMEKGDTVFFHPLLIHGSGMNRTQGFRKAISGHYYQTDSTIIDVTGTVQEKGQKETVEMLLKTKLGKDHPFSKMSQKELAIIITKGRSRVVRGKPDGLQY</sequence>
<dbReference type="PANTHER" id="PTHR21308">
    <property type="entry name" value="PHYTANOYL-COA ALPHA-HYDROXYLASE"/>
    <property type="match status" value="1"/>
</dbReference>
<evidence type="ECO:0000256" key="3">
    <source>
        <dbReference type="ARBA" id="ARBA00034921"/>
    </source>
</evidence>
<dbReference type="Proteomes" id="UP000838412">
    <property type="component" value="Chromosome 5"/>
</dbReference>
<dbReference type="AlphaFoldDB" id="A0A8J9ZYP4"/>
<evidence type="ECO:0000256" key="1">
    <source>
        <dbReference type="ARBA" id="ARBA00005830"/>
    </source>
</evidence>
<protein>
    <recommendedName>
        <fullName evidence="2">phytanoyl-CoA dioxygenase</fullName>
        <ecNumber evidence="2">1.14.11.18</ecNumber>
    </recommendedName>
    <alternativeName>
        <fullName evidence="3">Phytanic acid oxidase</fullName>
    </alternativeName>
    <alternativeName>
        <fullName evidence="4">Phytanoyl-CoA alpha-hydroxylase</fullName>
    </alternativeName>
</protein>
<reference evidence="5" key="1">
    <citation type="submission" date="2022-01" db="EMBL/GenBank/DDBJ databases">
        <authorList>
            <person name="Braso-Vives M."/>
        </authorList>
    </citation>
    <scope>NUCLEOTIDE SEQUENCE</scope>
</reference>
<proteinExistence type="inferred from homology"/>
<dbReference type="EC" id="1.14.11.18" evidence="2"/>
<name>A0A8J9ZYP4_BRALA</name>
<dbReference type="SUPFAM" id="SSF51197">
    <property type="entry name" value="Clavaminate synthase-like"/>
    <property type="match status" value="1"/>
</dbReference>
<accession>A0A8J9ZYP4</accession>
<dbReference type="PANTHER" id="PTHR21308:SF1">
    <property type="entry name" value="PHYTANOYL-COA DIOXYGENASE, PEROXISOMAL"/>
    <property type="match status" value="1"/>
</dbReference>
<evidence type="ECO:0000313" key="5">
    <source>
        <dbReference type="EMBL" id="CAH1265761.1"/>
    </source>
</evidence>
<evidence type="ECO:0000256" key="4">
    <source>
        <dbReference type="ARBA" id="ARBA00034924"/>
    </source>
</evidence>
<dbReference type="InterPro" id="IPR047128">
    <property type="entry name" value="PhyH"/>
</dbReference>
<organism evidence="5 6">
    <name type="scientific">Branchiostoma lanceolatum</name>
    <name type="common">Common lancelet</name>
    <name type="synonym">Amphioxus lanceolatum</name>
    <dbReference type="NCBI Taxonomy" id="7740"/>
    <lineage>
        <taxon>Eukaryota</taxon>
        <taxon>Metazoa</taxon>
        <taxon>Chordata</taxon>
        <taxon>Cephalochordata</taxon>
        <taxon>Leptocardii</taxon>
        <taxon>Amphioxiformes</taxon>
        <taxon>Branchiostomatidae</taxon>
        <taxon>Branchiostoma</taxon>
    </lineage>
</organism>
<dbReference type="Gene3D" id="2.60.120.620">
    <property type="entry name" value="q2cbj1_9rhob like domain"/>
    <property type="match status" value="1"/>
</dbReference>
<evidence type="ECO:0000313" key="6">
    <source>
        <dbReference type="Proteomes" id="UP000838412"/>
    </source>
</evidence>
<dbReference type="GO" id="GO:0048244">
    <property type="term" value="F:phytanoyl-CoA dioxygenase activity"/>
    <property type="evidence" value="ECO:0007669"/>
    <property type="project" value="UniProtKB-EC"/>
</dbReference>
<dbReference type="Pfam" id="PF05721">
    <property type="entry name" value="PhyH"/>
    <property type="match status" value="1"/>
</dbReference>
<evidence type="ECO:0000256" key="2">
    <source>
        <dbReference type="ARBA" id="ARBA00034809"/>
    </source>
</evidence>
<dbReference type="EMBL" id="OV696690">
    <property type="protein sequence ID" value="CAH1265761.1"/>
    <property type="molecule type" value="Genomic_DNA"/>
</dbReference>
<keyword evidence="6" id="KW-1185">Reference proteome</keyword>